<keyword evidence="3 6" id="KW-0812">Transmembrane</keyword>
<gene>
    <name evidence="7" type="ORF">BFP71_15225</name>
</gene>
<keyword evidence="5 6" id="KW-0472">Membrane</keyword>
<organism evidence="7 8">
    <name type="scientific">Roseivirga misakiensis</name>
    <dbReference type="NCBI Taxonomy" id="1563681"/>
    <lineage>
        <taxon>Bacteria</taxon>
        <taxon>Pseudomonadati</taxon>
        <taxon>Bacteroidota</taxon>
        <taxon>Cytophagia</taxon>
        <taxon>Cytophagales</taxon>
        <taxon>Roseivirgaceae</taxon>
        <taxon>Roseivirga</taxon>
    </lineage>
</organism>
<feature type="transmembrane region" description="Helical" evidence="6">
    <location>
        <begin position="34"/>
        <end position="55"/>
    </location>
</feature>
<evidence type="ECO:0000256" key="3">
    <source>
        <dbReference type="ARBA" id="ARBA00022692"/>
    </source>
</evidence>
<feature type="transmembrane region" description="Helical" evidence="6">
    <location>
        <begin position="311"/>
        <end position="331"/>
    </location>
</feature>
<evidence type="ECO:0000313" key="7">
    <source>
        <dbReference type="EMBL" id="OEK04794.1"/>
    </source>
</evidence>
<evidence type="ECO:0000256" key="6">
    <source>
        <dbReference type="SAM" id="Phobius"/>
    </source>
</evidence>
<evidence type="ECO:0000256" key="4">
    <source>
        <dbReference type="ARBA" id="ARBA00022989"/>
    </source>
</evidence>
<proteinExistence type="inferred from homology"/>
<feature type="transmembrane region" description="Helical" evidence="6">
    <location>
        <begin position="210"/>
        <end position="229"/>
    </location>
</feature>
<dbReference type="PANTHER" id="PTHR21716">
    <property type="entry name" value="TRANSMEMBRANE PROTEIN"/>
    <property type="match status" value="1"/>
</dbReference>
<dbReference type="RefSeq" id="WP_069836299.1">
    <property type="nucleotide sequence ID" value="NZ_MDGQ01000005.1"/>
</dbReference>
<evidence type="ECO:0000256" key="5">
    <source>
        <dbReference type="ARBA" id="ARBA00023136"/>
    </source>
</evidence>
<dbReference type="PANTHER" id="PTHR21716:SF64">
    <property type="entry name" value="AI-2 TRANSPORT PROTEIN TQSA"/>
    <property type="match status" value="1"/>
</dbReference>
<comment type="caution">
    <text evidence="7">The sequence shown here is derived from an EMBL/GenBank/DDBJ whole genome shotgun (WGS) entry which is preliminary data.</text>
</comment>
<dbReference type="GO" id="GO:0055085">
    <property type="term" value="P:transmembrane transport"/>
    <property type="evidence" value="ECO:0007669"/>
    <property type="project" value="TreeGrafter"/>
</dbReference>
<dbReference type="EMBL" id="MDGQ01000005">
    <property type="protein sequence ID" value="OEK04794.1"/>
    <property type="molecule type" value="Genomic_DNA"/>
</dbReference>
<reference evidence="7 8" key="1">
    <citation type="submission" date="2016-08" db="EMBL/GenBank/DDBJ databases">
        <title>Draft genome of Fabibacter sp. strain SK-8.</title>
        <authorList>
            <person name="Wong S.-K."/>
            <person name="Hamasaki K."/>
            <person name="Yoshizawa S."/>
        </authorList>
    </citation>
    <scope>NUCLEOTIDE SEQUENCE [LARGE SCALE GENOMIC DNA]</scope>
    <source>
        <strain evidence="7 8">SK-8</strain>
    </source>
</reference>
<protein>
    <recommendedName>
        <fullName evidence="9">AI-2E family transporter</fullName>
    </recommendedName>
</protein>
<feature type="transmembrane region" description="Helical" evidence="6">
    <location>
        <begin position="273"/>
        <end position="291"/>
    </location>
</feature>
<keyword evidence="8" id="KW-1185">Reference proteome</keyword>
<dbReference type="AlphaFoldDB" id="A0A1E5T093"/>
<feature type="transmembrane region" description="Helical" evidence="6">
    <location>
        <begin position="154"/>
        <end position="173"/>
    </location>
</feature>
<feature type="transmembrane region" description="Helical" evidence="6">
    <location>
        <begin position="62"/>
        <end position="85"/>
    </location>
</feature>
<feature type="transmembrane region" description="Helical" evidence="6">
    <location>
        <begin position="12"/>
        <end position="28"/>
    </location>
</feature>
<dbReference type="Proteomes" id="UP000095552">
    <property type="component" value="Unassembled WGS sequence"/>
</dbReference>
<comment type="subcellular location">
    <subcellularLocation>
        <location evidence="1">Membrane</location>
        <topology evidence="1">Multi-pass membrane protein</topology>
    </subcellularLocation>
</comment>
<feature type="transmembrane region" description="Helical" evidence="6">
    <location>
        <begin position="235"/>
        <end position="261"/>
    </location>
</feature>
<dbReference type="Pfam" id="PF01594">
    <property type="entry name" value="AI-2E_transport"/>
    <property type="match status" value="1"/>
</dbReference>
<evidence type="ECO:0008006" key="9">
    <source>
        <dbReference type="Google" id="ProtNLM"/>
    </source>
</evidence>
<evidence type="ECO:0000313" key="8">
    <source>
        <dbReference type="Proteomes" id="UP000095552"/>
    </source>
</evidence>
<sequence length="359" mass="39486">MTEIDNSNLRTIKNILILFAAILVIVIIKTLSGLLIPLAFALFVGILLSPIIEFLERKGWPYSVSITVITILTLGFIFLIGLVVFDTATQIVAEKGKLLSQMETRFEVILSQIEFIPGVKELEADGFTNALNRIISKDFIMNTSGVVAGQLGTFTFNFILSAVYLVAVLGSIVKYEMYINYLEGDDQHGKERLINSFVEVKSSIVSYMKVKFFTSFCTGLFFGVLSWIFGIDFALFWGFLAFLLNFIPTVGSIAATIPPVLLGLIQIDSSGSFVLFIALLIATQFVWGNIIEPLLMGSSVALNTVTVILGLVIWGYIWGISGMLLSVPLIVMARVILAQIPDADLLVKLMGRSKLKEAE</sequence>
<comment type="similarity">
    <text evidence="2">Belongs to the autoinducer-2 exporter (AI-2E) (TC 2.A.86) family.</text>
</comment>
<dbReference type="InterPro" id="IPR002549">
    <property type="entry name" value="AI-2E-like"/>
</dbReference>
<evidence type="ECO:0000256" key="1">
    <source>
        <dbReference type="ARBA" id="ARBA00004141"/>
    </source>
</evidence>
<dbReference type="GO" id="GO:0016020">
    <property type="term" value="C:membrane"/>
    <property type="evidence" value="ECO:0007669"/>
    <property type="project" value="UniProtKB-SubCell"/>
</dbReference>
<name>A0A1E5T093_9BACT</name>
<evidence type="ECO:0000256" key="2">
    <source>
        <dbReference type="ARBA" id="ARBA00009773"/>
    </source>
</evidence>
<keyword evidence="4 6" id="KW-1133">Transmembrane helix</keyword>
<accession>A0A1E5T093</accession>
<dbReference type="STRING" id="1563681.BFP71_15225"/>
<dbReference type="OrthoDB" id="9793390at2"/>